<keyword evidence="3" id="KW-1185">Reference proteome</keyword>
<feature type="region of interest" description="Disordered" evidence="1">
    <location>
        <begin position="661"/>
        <end position="689"/>
    </location>
</feature>
<feature type="region of interest" description="Disordered" evidence="1">
    <location>
        <begin position="343"/>
        <end position="367"/>
    </location>
</feature>
<feature type="compositionally biased region" description="Low complexity" evidence="1">
    <location>
        <begin position="28"/>
        <end position="45"/>
    </location>
</feature>
<feature type="region of interest" description="Disordered" evidence="1">
    <location>
        <begin position="476"/>
        <end position="537"/>
    </location>
</feature>
<feature type="compositionally biased region" description="Polar residues" evidence="1">
    <location>
        <begin position="9"/>
        <end position="19"/>
    </location>
</feature>
<feature type="region of interest" description="Disordered" evidence="1">
    <location>
        <begin position="1"/>
        <end position="20"/>
    </location>
</feature>
<dbReference type="EMBL" id="JADFTS010000004">
    <property type="protein sequence ID" value="KAF9608709.1"/>
    <property type="molecule type" value="Genomic_DNA"/>
</dbReference>
<protein>
    <submittedName>
        <fullName evidence="2">Uncharacterized protein</fullName>
    </submittedName>
</protein>
<evidence type="ECO:0000256" key="1">
    <source>
        <dbReference type="SAM" id="MobiDB-lite"/>
    </source>
</evidence>
<accession>A0A835LZD1</accession>
<feature type="region of interest" description="Disordered" evidence="1">
    <location>
        <begin position="571"/>
        <end position="617"/>
    </location>
</feature>
<dbReference type="PANTHER" id="PTHR33448">
    <property type="entry name" value="CHLOROPLAST PROTEIN HCF243-RELATED"/>
    <property type="match status" value="1"/>
</dbReference>
<sequence length="751" mass="85546">MDSERPHRSGTSTTPTSSDLFICFTSRPSFSSSSSMKLSGKSILSPGRSDKYREPTLSYSSSRRRLVRSNGSIKGGHSSPMFQIGSRKRGYGFENAEPSSPKVTCIGQVRVKTKKQGKKMMNMRSNRRKMERTTPQGGILQEKKEEECLPHRNQKWVHLPLTICEALRGFGSEFNCFLPCGGRNTCSSRDRGEKRRTMSSCGAVFAKWLMAMQEGEEEKRREIRIMVGEEEEEEKGEKGDDRRFDEIVMGIEEEKRLKESEEFEFEEARVGTCIPPRNALLLMRCRSEPLRMSALANRFWAPIQVEDADDDGESEDENEEEERYEEDMLDEDCQRSGLSVNLDSEEVVEDHENMVKEENPWKEQLGPAEIVEELEKSVEEEVCLMEECVSAEVVEDQESLVKEEDQLKEQSGSAEGSQEHENSLKAENSSSEQLVKEETQINGQGGSAELVEENGSLIKEEGIPLKEQCVSAEIDEEQENSMRGEMPLQEQWGLAEVVEEHEKSEKDETPVQEEEEQHLEKEDPQEEQGAQKMEFKEVTIINESSFESIEVNEIPETEEAKIEQGVLIEEKKEDESNCCSSNEETLEGIEIKEKTLEEEEETEQEEQLEGESPKVHEKKKTELPDCLLMMLWEPKLSMEVSKETWVCSTDFIQRRPKQQIVHIDGGDESSRSKDIKSSNPAQQLNQQSCHPVPSMTTMIEQKLMNAVAYEPFVLTRCKSEPLRTSARLVPEACSWKNRQLGPPSYEAGVGF</sequence>
<feature type="compositionally biased region" description="Basic and acidic residues" evidence="1">
    <location>
        <begin position="399"/>
        <end position="408"/>
    </location>
</feature>
<organism evidence="2 3">
    <name type="scientific">Coptis chinensis</name>
    <dbReference type="NCBI Taxonomy" id="261450"/>
    <lineage>
        <taxon>Eukaryota</taxon>
        <taxon>Viridiplantae</taxon>
        <taxon>Streptophyta</taxon>
        <taxon>Embryophyta</taxon>
        <taxon>Tracheophyta</taxon>
        <taxon>Spermatophyta</taxon>
        <taxon>Magnoliopsida</taxon>
        <taxon>Ranunculales</taxon>
        <taxon>Ranunculaceae</taxon>
        <taxon>Coptidoideae</taxon>
        <taxon>Coptis</taxon>
    </lineage>
</organism>
<feature type="compositionally biased region" description="Basic and acidic residues" evidence="1">
    <location>
        <begin position="664"/>
        <end position="676"/>
    </location>
</feature>
<feature type="compositionally biased region" description="Polar residues" evidence="1">
    <location>
        <begin position="677"/>
        <end position="689"/>
    </location>
</feature>
<feature type="compositionally biased region" description="Basic and acidic residues" evidence="1">
    <location>
        <begin position="498"/>
        <end position="509"/>
    </location>
</feature>
<feature type="compositionally biased region" description="Basic and acidic residues" evidence="1">
    <location>
        <begin position="350"/>
        <end position="361"/>
    </location>
</feature>
<feature type="region of interest" description="Disordered" evidence="1">
    <location>
        <begin position="113"/>
        <end position="135"/>
    </location>
</feature>
<dbReference type="OrthoDB" id="1934890at2759"/>
<reference evidence="2 3" key="1">
    <citation type="submission" date="2020-10" db="EMBL/GenBank/DDBJ databases">
        <title>The Coptis chinensis genome and diversification of protoberbering-type alkaloids.</title>
        <authorList>
            <person name="Wang B."/>
            <person name="Shu S."/>
            <person name="Song C."/>
            <person name="Liu Y."/>
        </authorList>
    </citation>
    <scope>NUCLEOTIDE SEQUENCE [LARGE SCALE GENOMIC DNA]</scope>
    <source>
        <strain evidence="2">HL-2020</strain>
        <tissue evidence="2">Leaf</tissue>
    </source>
</reference>
<feature type="region of interest" description="Disordered" evidence="1">
    <location>
        <begin position="28"/>
        <end position="84"/>
    </location>
</feature>
<comment type="caution">
    <text evidence="2">The sequence shown here is derived from an EMBL/GenBank/DDBJ whole genome shotgun (WGS) entry which is preliminary data.</text>
</comment>
<dbReference type="PANTHER" id="PTHR33448:SF4">
    <property type="entry name" value="CHLOROPLAST PROTEIN HCF243"/>
    <property type="match status" value="1"/>
</dbReference>
<gene>
    <name evidence="2" type="ORF">IFM89_010841</name>
</gene>
<dbReference type="Proteomes" id="UP000631114">
    <property type="component" value="Unassembled WGS sequence"/>
</dbReference>
<name>A0A835LZD1_9MAGN</name>
<feature type="compositionally biased region" description="Acidic residues" evidence="1">
    <location>
        <begin position="596"/>
        <end position="609"/>
    </location>
</feature>
<feature type="region of interest" description="Disordered" evidence="1">
    <location>
        <begin position="306"/>
        <end position="330"/>
    </location>
</feature>
<evidence type="ECO:0000313" key="3">
    <source>
        <dbReference type="Proteomes" id="UP000631114"/>
    </source>
</evidence>
<feature type="region of interest" description="Disordered" evidence="1">
    <location>
        <begin position="393"/>
        <end position="455"/>
    </location>
</feature>
<proteinExistence type="predicted"/>
<evidence type="ECO:0000313" key="2">
    <source>
        <dbReference type="EMBL" id="KAF9608709.1"/>
    </source>
</evidence>
<dbReference type="AlphaFoldDB" id="A0A835LZD1"/>